<gene>
    <name evidence="3" type="ORF">ELG94_13335</name>
    <name evidence="2" type="ORF">ELH40_02280</name>
    <name evidence="1" type="ORF">ELH98_12905</name>
</gene>
<reference evidence="4 5" key="1">
    <citation type="submission" date="2019-02" db="EMBL/GenBank/DDBJ databases">
        <title>The genomic architecture of introgression among sibling species of bacteria.</title>
        <authorList>
            <person name="Cavassim M.I.A."/>
            <person name="Moeskjaer S."/>
            <person name="Moslemi C."/>
            <person name="Fields B."/>
            <person name="Bachmann A."/>
            <person name="Vilhjalmsson B."/>
            <person name="Schierup M.H."/>
            <person name="Young J.P.W."/>
            <person name="Andersen S.U."/>
        </authorList>
    </citation>
    <scope>NUCLEOTIDE SEQUENCE [LARGE SCALE GENOMIC DNA]</scope>
    <source>
        <strain evidence="1 4">SM141A</strain>
        <strain evidence="3 5">SM42</strain>
        <strain evidence="2 6">SM92</strain>
    </source>
</reference>
<evidence type="ECO:0000313" key="6">
    <source>
        <dbReference type="Proteomes" id="UP000294215"/>
    </source>
</evidence>
<dbReference type="AlphaFoldDB" id="A0AAE8QFI0"/>
<evidence type="ECO:0000313" key="3">
    <source>
        <dbReference type="EMBL" id="TBF19230.1"/>
    </source>
</evidence>
<dbReference type="EMBL" id="SIKX01000001">
    <property type="protein sequence ID" value="TBF19230.1"/>
    <property type="molecule type" value="Genomic_DNA"/>
</dbReference>
<accession>A0AAE8QFI0</accession>
<evidence type="ECO:0000313" key="1">
    <source>
        <dbReference type="EMBL" id="TAX81883.1"/>
    </source>
</evidence>
<name>A0AAE8QFI0_9HYPH</name>
<sequence length="66" mass="7667">MSLWGMFPFCSDRVALMSVSRGLNKFDLQYRRQQPAIQCRDEMRLAAVVVEQQVPSMHKAGNFQDF</sequence>
<comment type="caution">
    <text evidence="3">The sequence shown here is derived from an EMBL/GenBank/DDBJ whole genome shotgun (WGS) entry which is preliminary data.</text>
</comment>
<dbReference type="Proteomes" id="UP000294215">
    <property type="component" value="Unassembled WGS sequence"/>
</dbReference>
<protein>
    <submittedName>
        <fullName evidence="3">Uncharacterized protein</fullName>
    </submittedName>
</protein>
<dbReference type="Proteomes" id="UP000291892">
    <property type="component" value="Unassembled WGS sequence"/>
</dbReference>
<dbReference type="Proteomes" id="UP000291659">
    <property type="component" value="Unassembled WGS sequence"/>
</dbReference>
<dbReference type="EMBL" id="SIMR01000001">
    <property type="protein sequence ID" value="TBC13836.1"/>
    <property type="molecule type" value="Genomic_DNA"/>
</dbReference>
<dbReference type="EMBL" id="SIOX01000001">
    <property type="protein sequence ID" value="TAX81883.1"/>
    <property type="molecule type" value="Genomic_DNA"/>
</dbReference>
<evidence type="ECO:0000313" key="2">
    <source>
        <dbReference type="EMBL" id="TBC13836.1"/>
    </source>
</evidence>
<organism evidence="3 5">
    <name type="scientific">Rhizobium ruizarguesonis</name>
    <dbReference type="NCBI Taxonomy" id="2081791"/>
    <lineage>
        <taxon>Bacteria</taxon>
        <taxon>Pseudomonadati</taxon>
        <taxon>Pseudomonadota</taxon>
        <taxon>Alphaproteobacteria</taxon>
        <taxon>Hyphomicrobiales</taxon>
        <taxon>Rhizobiaceae</taxon>
        <taxon>Rhizobium/Agrobacterium group</taxon>
        <taxon>Rhizobium</taxon>
    </lineage>
</organism>
<keyword evidence="4" id="KW-1185">Reference proteome</keyword>
<evidence type="ECO:0000313" key="5">
    <source>
        <dbReference type="Proteomes" id="UP000291892"/>
    </source>
</evidence>
<evidence type="ECO:0000313" key="4">
    <source>
        <dbReference type="Proteomes" id="UP000291659"/>
    </source>
</evidence>
<proteinExistence type="predicted"/>